<name>A0AA35Z921_LACSI</name>
<proteinExistence type="predicted"/>
<keyword evidence="3" id="KW-1185">Reference proteome</keyword>
<evidence type="ECO:0000313" key="3">
    <source>
        <dbReference type="Proteomes" id="UP001177003"/>
    </source>
</evidence>
<organism evidence="2 3">
    <name type="scientific">Lactuca saligna</name>
    <name type="common">Willowleaf lettuce</name>
    <dbReference type="NCBI Taxonomy" id="75948"/>
    <lineage>
        <taxon>Eukaryota</taxon>
        <taxon>Viridiplantae</taxon>
        <taxon>Streptophyta</taxon>
        <taxon>Embryophyta</taxon>
        <taxon>Tracheophyta</taxon>
        <taxon>Spermatophyta</taxon>
        <taxon>Magnoliopsida</taxon>
        <taxon>eudicotyledons</taxon>
        <taxon>Gunneridae</taxon>
        <taxon>Pentapetalae</taxon>
        <taxon>asterids</taxon>
        <taxon>campanulids</taxon>
        <taxon>Asterales</taxon>
        <taxon>Asteraceae</taxon>
        <taxon>Cichorioideae</taxon>
        <taxon>Cichorieae</taxon>
        <taxon>Lactucinae</taxon>
        <taxon>Lactuca</taxon>
    </lineage>
</organism>
<dbReference type="EMBL" id="OX465081">
    <property type="protein sequence ID" value="CAI9287884.1"/>
    <property type="molecule type" value="Genomic_DNA"/>
</dbReference>
<feature type="region of interest" description="Disordered" evidence="1">
    <location>
        <begin position="128"/>
        <end position="174"/>
    </location>
</feature>
<evidence type="ECO:0000256" key="1">
    <source>
        <dbReference type="SAM" id="MobiDB-lite"/>
    </source>
</evidence>
<dbReference type="Proteomes" id="UP001177003">
    <property type="component" value="Chromosome 5"/>
</dbReference>
<accession>A0AA35Z921</accession>
<protein>
    <submittedName>
        <fullName evidence="2">Uncharacterized protein</fullName>
    </submittedName>
</protein>
<gene>
    <name evidence="2" type="ORF">LSALG_LOCUS27223</name>
</gene>
<dbReference type="AlphaFoldDB" id="A0AA35Z921"/>
<evidence type="ECO:0000313" key="2">
    <source>
        <dbReference type="EMBL" id="CAI9287884.1"/>
    </source>
</evidence>
<sequence length="174" mass="19920">MAVEKQRMPAVDSAVIWRQAAIDWRSGRFFNSLVDNEKRENEERMRLWRFCPLFFKIWLEEMRRAKPNVVWGREREENSLMENSVSGNLNYATSQTPSGHGSYSFHVAPLKLIDALSINIDEDDYLSNHTSEHFTQPPPSADSPSGNPNKRAKPSNPRPRAPSASPKPLLLLMI</sequence>
<feature type="compositionally biased region" description="Low complexity" evidence="1">
    <location>
        <begin position="161"/>
        <end position="174"/>
    </location>
</feature>
<reference evidence="2" key="1">
    <citation type="submission" date="2023-04" db="EMBL/GenBank/DDBJ databases">
        <authorList>
            <person name="Vijverberg K."/>
            <person name="Xiong W."/>
            <person name="Schranz E."/>
        </authorList>
    </citation>
    <scope>NUCLEOTIDE SEQUENCE</scope>
</reference>